<evidence type="ECO:0000313" key="3">
    <source>
        <dbReference type="Proteomes" id="UP001597189"/>
    </source>
</evidence>
<dbReference type="RefSeq" id="WP_268890140.1">
    <property type="nucleotide sequence ID" value="NZ_BOLN01000007.1"/>
</dbReference>
<gene>
    <name evidence="2" type="ORF">ACFQ44_09760</name>
</gene>
<dbReference type="EMBL" id="JBHTOD010000007">
    <property type="protein sequence ID" value="MFD1455949.1"/>
    <property type="molecule type" value="Genomic_DNA"/>
</dbReference>
<keyword evidence="1" id="KW-0812">Transmembrane</keyword>
<evidence type="ECO:0000256" key="1">
    <source>
        <dbReference type="SAM" id="Phobius"/>
    </source>
</evidence>
<proteinExistence type="predicted"/>
<keyword evidence="3" id="KW-1185">Reference proteome</keyword>
<protein>
    <submittedName>
        <fullName evidence="2">Uncharacterized protein</fullName>
    </submittedName>
</protein>
<name>A0ABW4D2Z4_9LACO</name>
<keyword evidence="1" id="KW-0472">Membrane</keyword>
<comment type="caution">
    <text evidence="2">The sequence shown here is derived from an EMBL/GenBank/DDBJ whole genome shotgun (WGS) entry which is preliminary data.</text>
</comment>
<feature type="transmembrane region" description="Helical" evidence="1">
    <location>
        <begin position="15"/>
        <end position="40"/>
    </location>
</feature>
<sequence length="43" mass="4258">MNSMSLVKLTGNAGLIAIVHVADSGAGIGSLAVSLCLAVYRLA</sequence>
<organism evidence="2 3">
    <name type="scientific">Levilactobacillus lanxiensis</name>
    <dbReference type="NCBI Taxonomy" id="2799568"/>
    <lineage>
        <taxon>Bacteria</taxon>
        <taxon>Bacillati</taxon>
        <taxon>Bacillota</taxon>
        <taxon>Bacilli</taxon>
        <taxon>Lactobacillales</taxon>
        <taxon>Lactobacillaceae</taxon>
        <taxon>Levilactobacillus</taxon>
    </lineage>
</organism>
<accession>A0ABW4D2Z4</accession>
<dbReference type="Proteomes" id="UP001597189">
    <property type="component" value="Unassembled WGS sequence"/>
</dbReference>
<reference evidence="3" key="1">
    <citation type="journal article" date="2019" name="Int. J. Syst. Evol. Microbiol.">
        <title>The Global Catalogue of Microorganisms (GCM) 10K type strain sequencing project: providing services to taxonomists for standard genome sequencing and annotation.</title>
        <authorList>
            <consortium name="The Broad Institute Genomics Platform"/>
            <consortium name="The Broad Institute Genome Sequencing Center for Infectious Disease"/>
            <person name="Wu L."/>
            <person name="Ma J."/>
        </authorList>
    </citation>
    <scope>NUCLEOTIDE SEQUENCE [LARGE SCALE GENOMIC DNA]</scope>
    <source>
        <strain evidence="3">CCM 8979</strain>
    </source>
</reference>
<keyword evidence="1" id="KW-1133">Transmembrane helix</keyword>
<evidence type="ECO:0000313" key="2">
    <source>
        <dbReference type="EMBL" id="MFD1455949.1"/>
    </source>
</evidence>